<keyword evidence="2" id="KW-0963">Cytoplasm</keyword>
<feature type="coiled-coil region" evidence="9">
    <location>
        <begin position="174"/>
        <end position="201"/>
    </location>
</feature>
<evidence type="ECO:0000256" key="9">
    <source>
        <dbReference type="SAM" id="Coils"/>
    </source>
</evidence>
<dbReference type="Gene3D" id="6.10.250.2860">
    <property type="match status" value="1"/>
</dbReference>
<dbReference type="PRINTS" id="PR00326">
    <property type="entry name" value="GTP1OBG"/>
</dbReference>
<keyword evidence="6 7" id="KW-0342">GTP-binding</keyword>
<feature type="domain" description="Hflx-type G" evidence="10">
    <location>
        <begin position="208"/>
        <end position="387"/>
    </location>
</feature>
<dbReference type="InterPro" id="IPR042108">
    <property type="entry name" value="GTPase_HflX_N_sf"/>
</dbReference>
<dbReference type="HAMAP" id="MF_00900">
    <property type="entry name" value="GTPase_HflX"/>
    <property type="match status" value="1"/>
</dbReference>
<dbReference type="InterPro" id="IPR032305">
    <property type="entry name" value="GTP-bd_M"/>
</dbReference>
<dbReference type="SUPFAM" id="SSF52540">
    <property type="entry name" value="P-loop containing nucleoside triphosphate hydrolases"/>
    <property type="match status" value="1"/>
</dbReference>
<dbReference type="EMBL" id="CASHTH010000528">
    <property type="protein sequence ID" value="CAI8003639.1"/>
    <property type="molecule type" value="Genomic_DNA"/>
</dbReference>
<dbReference type="GO" id="GO:0043022">
    <property type="term" value="F:ribosome binding"/>
    <property type="evidence" value="ECO:0007669"/>
    <property type="project" value="TreeGrafter"/>
</dbReference>
<evidence type="ECO:0000256" key="8">
    <source>
        <dbReference type="PIRSR" id="PIRSR006809-2"/>
    </source>
</evidence>
<evidence type="ECO:0000313" key="12">
    <source>
        <dbReference type="Proteomes" id="UP001174909"/>
    </source>
</evidence>
<keyword evidence="3 8" id="KW-0479">Metal-binding</keyword>
<dbReference type="FunFam" id="3.40.50.11060:FF:000001">
    <property type="entry name" value="GTPase HflX"/>
    <property type="match status" value="1"/>
</dbReference>
<dbReference type="InterPro" id="IPR030394">
    <property type="entry name" value="G_HFLX_dom"/>
</dbReference>
<dbReference type="GO" id="GO:0005737">
    <property type="term" value="C:cytoplasm"/>
    <property type="evidence" value="ECO:0007669"/>
    <property type="project" value="UniProtKB-SubCell"/>
</dbReference>
<keyword evidence="4 7" id="KW-0547">Nucleotide-binding</keyword>
<dbReference type="Pfam" id="PF16360">
    <property type="entry name" value="GTP-bdg_M"/>
    <property type="match status" value="1"/>
</dbReference>
<accession>A0AA35W583</accession>
<proteinExistence type="inferred from homology"/>
<comment type="subcellular location">
    <subcellularLocation>
        <location evidence="1">Cytoplasm</location>
    </subcellularLocation>
</comment>
<evidence type="ECO:0000256" key="7">
    <source>
        <dbReference type="PIRSR" id="PIRSR006809-1"/>
    </source>
</evidence>
<dbReference type="Pfam" id="PF01926">
    <property type="entry name" value="MMR_HSR1"/>
    <property type="match status" value="1"/>
</dbReference>
<dbReference type="Proteomes" id="UP001174909">
    <property type="component" value="Unassembled WGS sequence"/>
</dbReference>
<feature type="binding site" evidence="7">
    <location>
        <begin position="239"/>
        <end position="243"/>
    </location>
    <ligand>
        <name>GTP</name>
        <dbReference type="ChEBI" id="CHEBI:37565"/>
    </ligand>
</feature>
<dbReference type="PANTHER" id="PTHR10229">
    <property type="entry name" value="GTP-BINDING PROTEIN HFLX"/>
    <property type="match status" value="1"/>
</dbReference>
<dbReference type="GO" id="GO:0046872">
    <property type="term" value="F:metal ion binding"/>
    <property type="evidence" value="ECO:0007669"/>
    <property type="project" value="UniProtKB-KW"/>
</dbReference>
<dbReference type="AlphaFoldDB" id="A0AA35W583"/>
<dbReference type="PIRSF" id="PIRSF006809">
    <property type="entry name" value="GTP-binding_hflX_prd"/>
    <property type="match status" value="1"/>
</dbReference>
<evidence type="ECO:0000259" key="10">
    <source>
        <dbReference type="PROSITE" id="PS51705"/>
    </source>
</evidence>
<name>A0AA35W583_GEOBA</name>
<evidence type="ECO:0000256" key="5">
    <source>
        <dbReference type="ARBA" id="ARBA00022842"/>
    </source>
</evidence>
<dbReference type="PROSITE" id="PS51705">
    <property type="entry name" value="G_HFLX"/>
    <property type="match status" value="1"/>
</dbReference>
<reference evidence="11" key="1">
    <citation type="submission" date="2023-03" db="EMBL/GenBank/DDBJ databases">
        <authorList>
            <person name="Steffen K."/>
            <person name="Cardenas P."/>
        </authorList>
    </citation>
    <scope>NUCLEOTIDE SEQUENCE</scope>
</reference>
<dbReference type="GO" id="GO:0005525">
    <property type="term" value="F:GTP binding"/>
    <property type="evidence" value="ECO:0007669"/>
    <property type="project" value="UniProtKB-KW"/>
</dbReference>
<comment type="cofactor">
    <cofactor evidence="8">
        <name>Mg(2+)</name>
        <dbReference type="ChEBI" id="CHEBI:18420"/>
    </cofactor>
</comment>
<organism evidence="11 12">
    <name type="scientific">Geodia barretti</name>
    <name type="common">Barrett's horny sponge</name>
    <dbReference type="NCBI Taxonomy" id="519541"/>
    <lineage>
        <taxon>Eukaryota</taxon>
        <taxon>Metazoa</taxon>
        <taxon>Porifera</taxon>
        <taxon>Demospongiae</taxon>
        <taxon>Heteroscleromorpha</taxon>
        <taxon>Tetractinellida</taxon>
        <taxon>Astrophorina</taxon>
        <taxon>Geodiidae</taxon>
        <taxon>Geodia</taxon>
    </lineage>
</organism>
<dbReference type="InterPro" id="IPR025121">
    <property type="entry name" value="GTPase_HflX_N"/>
</dbReference>
<dbReference type="InterPro" id="IPR016496">
    <property type="entry name" value="GTPase_HflX"/>
</dbReference>
<feature type="binding site" evidence="7">
    <location>
        <begin position="327"/>
        <end position="330"/>
    </location>
    <ligand>
        <name>GTP</name>
        <dbReference type="ChEBI" id="CHEBI:37565"/>
    </ligand>
</feature>
<keyword evidence="12" id="KW-1185">Reference proteome</keyword>
<sequence length="395" mass="43893">MPKNRKTQPTGPQIERAVLVAAEARNRGEQLWSIEDSLIELDYLTRSAGAEVIATIQQRADRLTPTYIGKGKLQELQELLEAERPDVVICDDELTPTQQRNLETALKIKVIDRTALILDVFGRHAHTREGQLQVELAQHQYLLPRLVGQWSHLERLGGGIGTRGPGETQLETDRRLVRQRIQKIRDELDKVRQRRSQYMERRRRTDVRMATLVGYTNAGKSTLFNALCDAGVPAEDQLFNTLDPVTRRLNMPDGGELLLSDTVGFIQKLSPMVVAAFRATLEELHEADLLLHVVDITHPKAPEQAEVVENTLTDLELGGKPRLLVINKMDLLTDNPGDIAAEALVGLPDLTAAESPAVGGRVFVSAVKGWNLPTLLEVIQEHIGKSMPAGDRAVV</sequence>
<dbReference type="InterPro" id="IPR027417">
    <property type="entry name" value="P-loop_NTPase"/>
</dbReference>
<feature type="binding site" evidence="8">
    <location>
        <position position="221"/>
    </location>
    <ligand>
        <name>Mg(2+)</name>
        <dbReference type="ChEBI" id="CHEBI:18420"/>
    </ligand>
</feature>
<dbReference type="CDD" id="cd01878">
    <property type="entry name" value="HflX"/>
    <property type="match status" value="1"/>
</dbReference>
<evidence type="ECO:0000313" key="11">
    <source>
        <dbReference type="EMBL" id="CAI8003639.1"/>
    </source>
</evidence>
<feature type="binding site" evidence="7">
    <location>
        <begin position="261"/>
        <end position="264"/>
    </location>
    <ligand>
        <name>GTP</name>
        <dbReference type="ChEBI" id="CHEBI:37565"/>
    </ligand>
</feature>
<dbReference type="Gene3D" id="3.40.50.11060">
    <property type="entry name" value="GTPase HflX, N-terminal domain"/>
    <property type="match status" value="1"/>
</dbReference>
<feature type="binding site" evidence="7">
    <location>
        <begin position="214"/>
        <end position="221"/>
    </location>
    <ligand>
        <name>GTP</name>
        <dbReference type="ChEBI" id="CHEBI:37565"/>
    </ligand>
</feature>
<evidence type="ECO:0000256" key="6">
    <source>
        <dbReference type="ARBA" id="ARBA00023134"/>
    </source>
</evidence>
<keyword evidence="9" id="KW-0175">Coiled coil</keyword>
<evidence type="ECO:0000256" key="2">
    <source>
        <dbReference type="ARBA" id="ARBA00022490"/>
    </source>
</evidence>
<comment type="caution">
    <text evidence="11">The sequence shown here is derived from an EMBL/GenBank/DDBJ whole genome shotgun (WGS) entry which is preliminary data.</text>
</comment>
<dbReference type="PANTHER" id="PTHR10229:SF0">
    <property type="entry name" value="GTP-BINDING PROTEIN 6-RELATED"/>
    <property type="match status" value="1"/>
</dbReference>
<evidence type="ECO:0000256" key="3">
    <source>
        <dbReference type="ARBA" id="ARBA00022723"/>
    </source>
</evidence>
<dbReference type="NCBIfam" id="TIGR03156">
    <property type="entry name" value="GTP_HflX"/>
    <property type="match status" value="1"/>
</dbReference>
<feature type="binding site" evidence="8">
    <location>
        <position position="241"/>
    </location>
    <ligand>
        <name>Mg(2+)</name>
        <dbReference type="ChEBI" id="CHEBI:18420"/>
    </ligand>
</feature>
<protein>
    <submittedName>
        <fullName evidence="11">GTPase HflX</fullName>
    </submittedName>
</protein>
<gene>
    <name evidence="11" type="ORF">GBAR_LOCUS3706</name>
</gene>
<evidence type="ECO:0000256" key="4">
    <source>
        <dbReference type="ARBA" id="ARBA00022741"/>
    </source>
</evidence>
<dbReference type="Gene3D" id="3.40.50.300">
    <property type="entry name" value="P-loop containing nucleotide triphosphate hydrolases"/>
    <property type="match status" value="1"/>
</dbReference>
<evidence type="ECO:0000256" key="1">
    <source>
        <dbReference type="ARBA" id="ARBA00004496"/>
    </source>
</evidence>
<keyword evidence="5 8" id="KW-0460">Magnesium</keyword>
<dbReference type="InterPro" id="IPR006073">
    <property type="entry name" value="GTP-bd"/>
</dbReference>
<dbReference type="Pfam" id="PF13167">
    <property type="entry name" value="GTP-bdg_N"/>
    <property type="match status" value="1"/>
</dbReference>